<keyword evidence="4" id="KW-0479">Metal-binding</keyword>
<dbReference type="Pfam" id="PF01149">
    <property type="entry name" value="Fapy_DNA_glyco"/>
    <property type="match status" value="1"/>
</dbReference>
<dbReference type="SUPFAM" id="SSF57716">
    <property type="entry name" value="Glucocorticoid receptor-like (DNA-binding domain)"/>
    <property type="match status" value="1"/>
</dbReference>
<evidence type="ECO:0000256" key="4">
    <source>
        <dbReference type="ARBA" id="ARBA00022723"/>
    </source>
</evidence>
<dbReference type="EC" id="4.2.99.18" evidence="17"/>
<evidence type="ECO:0000256" key="11">
    <source>
        <dbReference type="ARBA" id="ARBA00023239"/>
    </source>
</evidence>
<organism evidence="17 18">
    <name type="scientific">Tunturiibacter empetritectus</name>
    <dbReference type="NCBI Taxonomy" id="3069691"/>
    <lineage>
        <taxon>Bacteria</taxon>
        <taxon>Pseudomonadati</taxon>
        <taxon>Acidobacteriota</taxon>
        <taxon>Terriglobia</taxon>
        <taxon>Terriglobales</taxon>
        <taxon>Acidobacteriaceae</taxon>
        <taxon>Tunturiibacter</taxon>
    </lineage>
</organism>
<evidence type="ECO:0000256" key="8">
    <source>
        <dbReference type="ARBA" id="ARBA00022833"/>
    </source>
</evidence>
<dbReference type="InterPro" id="IPR015886">
    <property type="entry name" value="H2TH_FPG"/>
</dbReference>
<dbReference type="GO" id="GO:0140078">
    <property type="term" value="F:class I DNA-(apurinic or apyrimidinic site) endonuclease activity"/>
    <property type="evidence" value="ECO:0007669"/>
    <property type="project" value="UniProtKB-EC"/>
</dbReference>
<dbReference type="SMART" id="SM00898">
    <property type="entry name" value="Fapy_DNA_glyco"/>
    <property type="match status" value="1"/>
</dbReference>
<evidence type="ECO:0000256" key="2">
    <source>
        <dbReference type="ARBA" id="ARBA00001947"/>
    </source>
</evidence>
<evidence type="ECO:0000256" key="7">
    <source>
        <dbReference type="ARBA" id="ARBA00022801"/>
    </source>
</evidence>
<keyword evidence="18" id="KW-1185">Reference proteome</keyword>
<comment type="catalytic activity">
    <reaction evidence="1">
        <text>Hydrolysis of DNA containing ring-opened 7-methylguanine residues, releasing 2,6-diamino-4-hydroxy-5-(N-methyl)formamidopyrimidine.</text>
        <dbReference type="EC" id="3.2.2.23"/>
    </reaction>
</comment>
<dbReference type="SUPFAM" id="SSF81624">
    <property type="entry name" value="N-terminal domain of MutM-like DNA repair proteins"/>
    <property type="match status" value="1"/>
</dbReference>
<name>A0A7W8IIA7_9BACT</name>
<evidence type="ECO:0000256" key="12">
    <source>
        <dbReference type="ARBA" id="ARBA00023268"/>
    </source>
</evidence>
<dbReference type="Pfam" id="PF06831">
    <property type="entry name" value="H2TH"/>
    <property type="match status" value="1"/>
</dbReference>
<keyword evidence="7 17" id="KW-0378">Hydrolase</keyword>
<keyword evidence="11 17" id="KW-0456">Lyase</keyword>
<keyword evidence="8" id="KW-0862">Zinc</keyword>
<keyword evidence="12" id="KW-0511">Multifunctional enzyme</keyword>
<dbReference type="Gene3D" id="3.20.190.10">
    <property type="entry name" value="MutM-like, N-terminal"/>
    <property type="match status" value="1"/>
</dbReference>
<dbReference type="CDD" id="cd08973">
    <property type="entry name" value="BaFpgNei_N_1"/>
    <property type="match status" value="1"/>
</dbReference>
<comment type="cofactor">
    <cofactor evidence="2">
        <name>Zn(2+)</name>
        <dbReference type="ChEBI" id="CHEBI:29105"/>
    </cofactor>
</comment>
<protein>
    <submittedName>
        <fullName evidence="17">Formamidopyrimidine-DNA glycosylase</fullName>
        <ecNumber evidence="17">3.2.2.23</ecNumber>
        <ecNumber evidence="17">4.2.99.18</ecNumber>
    </submittedName>
</protein>
<dbReference type="EC" id="3.2.2.23" evidence="17"/>
<dbReference type="InterPro" id="IPR035937">
    <property type="entry name" value="FPG_N"/>
</dbReference>
<keyword evidence="10" id="KW-0234">DNA repair</keyword>
<dbReference type="PROSITE" id="PS51066">
    <property type="entry name" value="ZF_FPG_2"/>
    <property type="match status" value="1"/>
</dbReference>
<gene>
    <name evidence="17" type="ORF">HDF09_002361</name>
</gene>
<dbReference type="InterPro" id="IPR010663">
    <property type="entry name" value="Znf_FPG/IleRS"/>
</dbReference>
<dbReference type="InterPro" id="IPR000214">
    <property type="entry name" value="Znf_DNA_glyclase/AP_lyase"/>
</dbReference>
<dbReference type="PANTHER" id="PTHR22993:SF9">
    <property type="entry name" value="FORMAMIDOPYRIMIDINE-DNA GLYCOSYLASE"/>
    <property type="match status" value="1"/>
</dbReference>
<dbReference type="SUPFAM" id="SSF46946">
    <property type="entry name" value="S13-like H2TH domain"/>
    <property type="match status" value="1"/>
</dbReference>
<dbReference type="GO" id="GO:0006284">
    <property type="term" value="P:base-excision repair"/>
    <property type="evidence" value="ECO:0007669"/>
    <property type="project" value="InterPro"/>
</dbReference>
<dbReference type="GO" id="GO:0008270">
    <property type="term" value="F:zinc ion binding"/>
    <property type="evidence" value="ECO:0007669"/>
    <property type="project" value="UniProtKB-KW"/>
</dbReference>
<evidence type="ECO:0000256" key="9">
    <source>
        <dbReference type="ARBA" id="ARBA00023125"/>
    </source>
</evidence>
<dbReference type="EMBL" id="JACHDY010000003">
    <property type="protein sequence ID" value="MBB5317675.1"/>
    <property type="molecule type" value="Genomic_DNA"/>
</dbReference>
<dbReference type="Pfam" id="PF06827">
    <property type="entry name" value="zf-FPG_IleRS"/>
    <property type="match status" value="1"/>
</dbReference>
<dbReference type="PANTHER" id="PTHR22993">
    <property type="entry name" value="FORMAMIDOPYRIMIDINE-DNA GLYCOSYLASE"/>
    <property type="match status" value="1"/>
</dbReference>
<dbReference type="Gene3D" id="1.10.8.50">
    <property type="match status" value="1"/>
</dbReference>
<evidence type="ECO:0000313" key="17">
    <source>
        <dbReference type="EMBL" id="MBB5317675.1"/>
    </source>
</evidence>
<keyword evidence="6 14" id="KW-0863">Zinc-finger</keyword>
<dbReference type="GO" id="GO:0003684">
    <property type="term" value="F:damaged DNA binding"/>
    <property type="evidence" value="ECO:0007669"/>
    <property type="project" value="InterPro"/>
</dbReference>
<dbReference type="InterPro" id="IPR012319">
    <property type="entry name" value="FPG_cat"/>
</dbReference>
<comment type="caution">
    <text evidence="17">The sequence shown here is derived from an EMBL/GenBank/DDBJ whole genome shotgun (WGS) entry which is preliminary data.</text>
</comment>
<keyword evidence="9" id="KW-0238">DNA-binding</keyword>
<dbReference type="InterPro" id="IPR010979">
    <property type="entry name" value="Ribosomal_uS13-like_H2TH"/>
</dbReference>
<feature type="domain" description="Formamidopyrimidine-DNA glycosylase catalytic" evidence="16">
    <location>
        <begin position="2"/>
        <end position="98"/>
    </location>
</feature>
<evidence type="ECO:0000256" key="10">
    <source>
        <dbReference type="ARBA" id="ARBA00023204"/>
    </source>
</evidence>
<sequence length="304" mass="34058">MPELPDITAYLSALEPRILGQPLTHLRLASPFLLRTVRPSLKEIEGHTITALHRIGKRIVFEFDNGIWLVLHLMIAGRLHWRPLGAKLGGRNNLAAFDLPNGSLVLTEAGSKRRASLHLFANQAAAQQIDPGGLELFERNTFIANLEDFRAALTTENRTLKRALTDPRILSGIGNAYSDEILHAAQLSPILQTAKLSPEQWQRLYNATRDTMQLWIARLTTEAAQAFPEKVTAFRKDMAVHGRFGQPCPTCGQPIQRIRYADNETNYCAQCQTGGKVLADRSLSRLLGKDWPRTLDELEALKKR</sequence>
<evidence type="ECO:0000256" key="5">
    <source>
        <dbReference type="ARBA" id="ARBA00022763"/>
    </source>
</evidence>
<dbReference type="Proteomes" id="UP000568106">
    <property type="component" value="Unassembled WGS sequence"/>
</dbReference>
<accession>A0A7W8IIA7</accession>
<dbReference type="GO" id="GO:0034039">
    <property type="term" value="F:8-oxo-7,8-dihydroguanine DNA N-glycosylase activity"/>
    <property type="evidence" value="ECO:0007669"/>
    <property type="project" value="TreeGrafter"/>
</dbReference>
<evidence type="ECO:0000256" key="6">
    <source>
        <dbReference type="ARBA" id="ARBA00022771"/>
    </source>
</evidence>
<evidence type="ECO:0000256" key="1">
    <source>
        <dbReference type="ARBA" id="ARBA00001668"/>
    </source>
</evidence>
<evidence type="ECO:0000256" key="13">
    <source>
        <dbReference type="ARBA" id="ARBA00023295"/>
    </source>
</evidence>
<dbReference type="AlphaFoldDB" id="A0A7W8IIA7"/>
<proteinExistence type="inferred from homology"/>
<reference evidence="17" key="1">
    <citation type="submission" date="2020-08" db="EMBL/GenBank/DDBJ databases">
        <title>Genomic Encyclopedia of Type Strains, Phase IV (KMG-V): Genome sequencing to study the core and pangenomes of soil and plant-associated prokaryotes.</title>
        <authorList>
            <person name="Whitman W."/>
        </authorList>
    </citation>
    <scope>NUCLEOTIDE SEQUENCE [LARGE SCALE GENOMIC DNA]</scope>
    <source>
        <strain evidence="17">M8UP27</strain>
    </source>
</reference>
<keyword evidence="5" id="KW-0227">DNA damage</keyword>
<evidence type="ECO:0000256" key="3">
    <source>
        <dbReference type="ARBA" id="ARBA00009409"/>
    </source>
</evidence>
<evidence type="ECO:0000256" key="14">
    <source>
        <dbReference type="PROSITE-ProRule" id="PRU00391"/>
    </source>
</evidence>
<comment type="similarity">
    <text evidence="3">Belongs to the FPG family.</text>
</comment>
<evidence type="ECO:0000259" key="15">
    <source>
        <dbReference type="PROSITE" id="PS51066"/>
    </source>
</evidence>
<dbReference type="PROSITE" id="PS51068">
    <property type="entry name" value="FPG_CAT"/>
    <property type="match status" value="1"/>
</dbReference>
<evidence type="ECO:0000313" key="18">
    <source>
        <dbReference type="Proteomes" id="UP000568106"/>
    </source>
</evidence>
<evidence type="ECO:0000259" key="16">
    <source>
        <dbReference type="PROSITE" id="PS51068"/>
    </source>
</evidence>
<dbReference type="SMART" id="SM01232">
    <property type="entry name" value="H2TH"/>
    <property type="match status" value="1"/>
</dbReference>
<keyword evidence="13 17" id="KW-0326">Glycosidase</keyword>
<feature type="domain" description="FPG-type" evidence="15">
    <location>
        <begin position="239"/>
        <end position="273"/>
    </location>
</feature>